<dbReference type="OrthoDB" id="77463at2759"/>
<dbReference type="AlphaFoldDB" id="A0A0P1ALK4"/>
<keyword evidence="2" id="KW-1185">Reference proteome</keyword>
<protein>
    <submittedName>
        <fullName evidence="1">Uncharacterized protein</fullName>
    </submittedName>
</protein>
<accession>A0A0P1ALK4</accession>
<name>A0A0P1ALK4_PLAHL</name>
<dbReference type="RefSeq" id="XP_024578160.1">
    <property type="nucleotide sequence ID" value="XM_024727599.1"/>
</dbReference>
<dbReference type="Proteomes" id="UP000054928">
    <property type="component" value="Unassembled WGS sequence"/>
</dbReference>
<evidence type="ECO:0000313" key="2">
    <source>
        <dbReference type="Proteomes" id="UP000054928"/>
    </source>
</evidence>
<evidence type="ECO:0000313" key="1">
    <source>
        <dbReference type="EMBL" id="CEG41791.1"/>
    </source>
</evidence>
<sequence length="97" mass="11089">MTDERSLYDQFSDLIGHPTHVKLRNGTYTYGILYCIDPETDHVALLCPSGHESMSYNMNVVFAHNIYDIEKWGHEDMNISTLAALQQKLKEGLNSIE</sequence>
<reference evidence="2" key="1">
    <citation type="submission" date="2014-09" db="EMBL/GenBank/DDBJ databases">
        <authorList>
            <person name="Sharma Rahul"/>
            <person name="Thines Marco"/>
        </authorList>
    </citation>
    <scope>NUCLEOTIDE SEQUENCE [LARGE SCALE GENOMIC DNA]</scope>
</reference>
<organism evidence="1 2">
    <name type="scientific">Plasmopara halstedii</name>
    <name type="common">Downy mildew of sunflower</name>
    <dbReference type="NCBI Taxonomy" id="4781"/>
    <lineage>
        <taxon>Eukaryota</taxon>
        <taxon>Sar</taxon>
        <taxon>Stramenopiles</taxon>
        <taxon>Oomycota</taxon>
        <taxon>Peronosporomycetes</taxon>
        <taxon>Peronosporales</taxon>
        <taxon>Peronosporaceae</taxon>
        <taxon>Plasmopara</taxon>
    </lineage>
</organism>
<dbReference type="Gene3D" id="2.30.30.100">
    <property type="match status" value="1"/>
</dbReference>
<dbReference type="GeneID" id="36407171"/>
<proteinExistence type="predicted"/>
<dbReference type="EMBL" id="CCYD01000610">
    <property type="protein sequence ID" value="CEG41791.1"/>
    <property type="molecule type" value="Genomic_DNA"/>
</dbReference>